<keyword evidence="1" id="KW-1133">Transmembrane helix</keyword>
<keyword evidence="3" id="KW-1185">Reference proteome</keyword>
<sequence length="77" mass="8908">MVQYVFFQLIGCVCSTSSSFFFFFFKQNMRCVVLLISLPSSWDYRHAPSCLVLINTFLNCSGGFHLDLAYIKLLCFQ</sequence>
<dbReference type="Proteomes" id="UP000694404">
    <property type="component" value="Unplaced"/>
</dbReference>
<feature type="transmembrane region" description="Helical" evidence="1">
    <location>
        <begin position="6"/>
        <end position="25"/>
    </location>
</feature>
<reference evidence="2" key="2">
    <citation type="submission" date="2025-09" db="UniProtKB">
        <authorList>
            <consortium name="Ensembl"/>
        </authorList>
    </citation>
    <scope>IDENTIFICATION</scope>
</reference>
<reference evidence="2" key="1">
    <citation type="submission" date="2025-08" db="UniProtKB">
        <authorList>
            <consortium name="Ensembl"/>
        </authorList>
    </citation>
    <scope>IDENTIFICATION</scope>
</reference>
<keyword evidence="1" id="KW-0812">Transmembrane</keyword>
<keyword evidence="1" id="KW-0472">Membrane</keyword>
<dbReference type="Ensembl" id="ENSCABT00000011140.1">
    <property type="protein sequence ID" value="ENSCABP00000010170.1"/>
    <property type="gene ID" value="ENSCABG00000007627.1"/>
</dbReference>
<name>A0A8C0IPM8_CHEAB</name>
<organism evidence="2 3">
    <name type="scientific">Chelonoidis abingdonii</name>
    <name type="common">Abingdon island giant tortoise</name>
    <name type="synonym">Testudo abingdonii</name>
    <dbReference type="NCBI Taxonomy" id="106734"/>
    <lineage>
        <taxon>Eukaryota</taxon>
        <taxon>Metazoa</taxon>
        <taxon>Chordata</taxon>
        <taxon>Craniata</taxon>
        <taxon>Vertebrata</taxon>
        <taxon>Euteleostomi</taxon>
        <taxon>Archelosauria</taxon>
        <taxon>Testudinata</taxon>
        <taxon>Testudines</taxon>
        <taxon>Cryptodira</taxon>
        <taxon>Durocryptodira</taxon>
        <taxon>Testudinoidea</taxon>
        <taxon>Testudinidae</taxon>
        <taxon>Chelonoidis</taxon>
    </lineage>
</organism>
<evidence type="ECO:0000256" key="1">
    <source>
        <dbReference type="SAM" id="Phobius"/>
    </source>
</evidence>
<evidence type="ECO:0000313" key="3">
    <source>
        <dbReference type="Proteomes" id="UP000694404"/>
    </source>
</evidence>
<protein>
    <submittedName>
        <fullName evidence="2">Uncharacterized protein</fullName>
    </submittedName>
</protein>
<dbReference type="AlphaFoldDB" id="A0A8C0IPM8"/>
<evidence type="ECO:0000313" key="2">
    <source>
        <dbReference type="Ensembl" id="ENSCABP00000010170.1"/>
    </source>
</evidence>
<accession>A0A8C0IPM8</accession>
<proteinExistence type="predicted"/>